<dbReference type="Pfam" id="PF10539">
    <property type="entry name" value="Dev_Cell_Death"/>
    <property type="match status" value="1"/>
</dbReference>
<comment type="caution">
    <text evidence="3">The sequence shown here is derived from an EMBL/GenBank/DDBJ whole genome shotgun (WGS) entry which is preliminary data.</text>
</comment>
<dbReference type="PANTHER" id="PTHR46034:SF7">
    <property type="entry name" value="INFLUENZA VIRUS NS1A-BINDING PROTEIN"/>
    <property type="match status" value="1"/>
</dbReference>
<evidence type="ECO:0000259" key="2">
    <source>
        <dbReference type="PROSITE" id="PS51222"/>
    </source>
</evidence>
<evidence type="ECO:0000256" key="1">
    <source>
        <dbReference type="SAM" id="Coils"/>
    </source>
</evidence>
<dbReference type="PROSITE" id="PS51222">
    <property type="entry name" value="DCD"/>
    <property type="match status" value="1"/>
</dbReference>
<keyword evidence="4" id="KW-1185">Reference proteome</keyword>
<dbReference type="EMBL" id="JAUIZM010000009">
    <property type="protein sequence ID" value="KAK1365556.1"/>
    <property type="molecule type" value="Genomic_DNA"/>
</dbReference>
<feature type="domain" description="DCD" evidence="2">
    <location>
        <begin position="35"/>
        <end position="168"/>
    </location>
</feature>
<evidence type="ECO:0000313" key="4">
    <source>
        <dbReference type="Proteomes" id="UP001237642"/>
    </source>
</evidence>
<accession>A0AAD8HEE7</accession>
<dbReference type="Gene3D" id="2.120.10.80">
    <property type="entry name" value="Kelch-type beta propeller"/>
    <property type="match status" value="1"/>
</dbReference>
<evidence type="ECO:0000313" key="3">
    <source>
        <dbReference type="EMBL" id="KAK1365556.1"/>
    </source>
</evidence>
<feature type="coiled-coil region" evidence="1">
    <location>
        <begin position="331"/>
        <end position="365"/>
    </location>
</feature>
<dbReference type="InterPro" id="IPR044832">
    <property type="entry name" value="NRP-like"/>
</dbReference>
<dbReference type="InterPro" id="IPR013989">
    <property type="entry name" value="Dev_and_cell_death_domain"/>
</dbReference>
<dbReference type="Pfam" id="PF24681">
    <property type="entry name" value="Kelch_KLHDC2_KLHL20_DRC7"/>
    <property type="match status" value="1"/>
</dbReference>
<reference evidence="3" key="1">
    <citation type="submission" date="2023-02" db="EMBL/GenBank/DDBJ databases">
        <title>Genome of toxic invasive species Heracleum sosnowskyi carries increased number of genes despite the absence of recent whole-genome duplications.</title>
        <authorList>
            <person name="Schelkunov M."/>
            <person name="Shtratnikova V."/>
            <person name="Makarenko M."/>
            <person name="Klepikova A."/>
            <person name="Omelchenko D."/>
            <person name="Novikova G."/>
            <person name="Obukhova E."/>
            <person name="Bogdanov V."/>
            <person name="Penin A."/>
            <person name="Logacheva M."/>
        </authorList>
    </citation>
    <scope>NUCLEOTIDE SEQUENCE</scope>
    <source>
        <strain evidence="3">Hsosn_3</strain>
        <tissue evidence="3">Leaf</tissue>
    </source>
</reference>
<gene>
    <name evidence="3" type="ORF">POM88_041117</name>
</gene>
<dbReference type="InterPro" id="IPR006652">
    <property type="entry name" value="Kelch_1"/>
</dbReference>
<dbReference type="SUPFAM" id="SSF117281">
    <property type="entry name" value="Kelch motif"/>
    <property type="match status" value="1"/>
</dbReference>
<name>A0AAD8HEE7_9APIA</name>
<dbReference type="SMART" id="SM00767">
    <property type="entry name" value="DCD"/>
    <property type="match status" value="1"/>
</dbReference>
<sequence length="672" mass="75209">MGAGRRVQTFNQNGIAFFSINQAAGNTDFRNLRKNNLGGIIFGCTNSTIKECLFKQLFGLPASHISYVSNIDPGLPLFLFNYSDRKLHGIFESASSGRLNINPYGWTADGSGRTLYPAQVQVYLRLQCQELHEDQFKPIIIDNYYSQTHFWFELDYAQTNKLMSLLSSLAVAPSTSLPQNVAKWRNLFNDMPLAHKEEGTEVNETDSDVDFYQLYKSNADMLLPTSDAVPGFSCNSQPSEPHFKKRTVPEDKKEYILMKLKEMTLAREHSDSSLKQSVEDTAVVNDVRVEQSSILKEQEILREKAEPVTSLEYSDVITQLMKQLEELEAFKGEQLQKTEQLEHKLVEAQTEIQQLKQQYITLECRLDHCIEPVKEGMVEFSTEPPLDLDELIFLVGGYNGKTYLSSLDAYLPSQNKMKPLMPMSVVRSLSSVAMLNGELYAFGGGDGSEWYTTVESYNPADNKWIPRPSLTGQPKGSLAGATLENKIFAIGGGNGRESFSEVEMLDSDVGRWIMTQSMLEKRFALAAAELNGAIYAVGGSDGQYYLKSAERFDSREHSWTRIQSMNTKRAFHALTVMNEKLYVLGGFDGNSMLSSVEIFDPRNGSWMTGEAMNIHRGYSAAAVLNESLYVIGGTIDGDTITDTVECYKEDSGWEVTHQGSMACRCFASAIVL</sequence>
<dbReference type="PANTHER" id="PTHR46034">
    <property type="match status" value="1"/>
</dbReference>
<dbReference type="SMART" id="SM00612">
    <property type="entry name" value="Kelch"/>
    <property type="match status" value="5"/>
</dbReference>
<proteinExistence type="predicted"/>
<reference evidence="3" key="2">
    <citation type="submission" date="2023-05" db="EMBL/GenBank/DDBJ databases">
        <authorList>
            <person name="Schelkunov M.I."/>
        </authorList>
    </citation>
    <scope>NUCLEOTIDE SEQUENCE</scope>
    <source>
        <strain evidence="3">Hsosn_3</strain>
        <tissue evidence="3">Leaf</tissue>
    </source>
</reference>
<dbReference type="Pfam" id="PF01344">
    <property type="entry name" value="Kelch_1"/>
    <property type="match status" value="3"/>
</dbReference>
<dbReference type="InterPro" id="IPR015915">
    <property type="entry name" value="Kelch-typ_b-propeller"/>
</dbReference>
<dbReference type="AlphaFoldDB" id="A0AAD8HEE7"/>
<dbReference type="Proteomes" id="UP001237642">
    <property type="component" value="Unassembled WGS sequence"/>
</dbReference>
<protein>
    <submittedName>
        <fullName evidence="3">DCD domain-containing protein</fullName>
    </submittedName>
</protein>
<organism evidence="3 4">
    <name type="scientific">Heracleum sosnowskyi</name>
    <dbReference type="NCBI Taxonomy" id="360622"/>
    <lineage>
        <taxon>Eukaryota</taxon>
        <taxon>Viridiplantae</taxon>
        <taxon>Streptophyta</taxon>
        <taxon>Embryophyta</taxon>
        <taxon>Tracheophyta</taxon>
        <taxon>Spermatophyta</taxon>
        <taxon>Magnoliopsida</taxon>
        <taxon>eudicotyledons</taxon>
        <taxon>Gunneridae</taxon>
        <taxon>Pentapetalae</taxon>
        <taxon>asterids</taxon>
        <taxon>campanulids</taxon>
        <taxon>Apiales</taxon>
        <taxon>Apiaceae</taxon>
        <taxon>Apioideae</taxon>
        <taxon>apioid superclade</taxon>
        <taxon>Tordylieae</taxon>
        <taxon>Tordyliinae</taxon>
        <taxon>Heracleum</taxon>
    </lineage>
</organism>
<dbReference type="GO" id="GO:0034976">
    <property type="term" value="P:response to endoplasmic reticulum stress"/>
    <property type="evidence" value="ECO:0007669"/>
    <property type="project" value="InterPro"/>
</dbReference>
<keyword evidence="1" id="KW-0175">Coiled coil</keyword>